<reference evidence="1 2" key="1">
    <citation type="journal article" date="2019" name="Sci. Rep.">
        <title>Extended insight into the Mycobacterium chelonae-abscessus complex through whole genome sequencing of Mycobacterium salmoniphilum outbreak and Mycobacterium salmoniphilum-like strains.</title>
        <authorList>
            <person name="Behra P.R.K."/>
            <person name="Das S."/>
            <person name="Pettersson B.M.F."/>
            <person name="Shirreff L."/>
            <person name="DuCote T."/>
            <person name="Jacobsson K.G."/>
            <person name="Ennis D.G."/>
            <person name="Kirsebom L.A."/>
        </authorList>
    </citation>
    <scope>NUCLEOTIDE SEQUENCE [LARGE SCALE GENOMIC DNA]</scope>
    <source>
        <strain evidence="1 2">CCUG 60884</strain>
    </source>
</reference>
<dbReference type="AlphaFoldDB" id="A0A4V3I0T6"/>
<evidence type="ECO:0000313" key="2">
    <source>
        <dbReference type="Proteomes" id="UP000294604"/>
    </source>
</evidence>
<dbReference type="SUPFAM" id="SSF140453">
    <property type="entry name" value="EsxAB dimer-like"/>
    <property type="match status" value="1"/>
</dbReference>
<dbReference type="InterPro" id="IPR036689">
    <property type="entry name" value="ESAT-6-like_sf"/>
</dbReference>
<dbReference type="Pfam" id="PF06013">
    <property type="entry name" value="WXG100"/>
    <property type="match status" value="1"/>
</dbReference>
<organism evidence="1 2">
    <name type="scientific">Mycobacteroides salmoniphilum</name>
    <dbReference type="NCBI Taxonomy" id="404941"/>
    <lineage>
        <taxon>Bacteria</taxon>
        <taxon>Bacillati</taxon>
        <taxon>Actinomycetota</taxon>
        <taxon>Actinomycetes</taxon>
        <taxon>Mycobacteriales</taxon>
        <taxon>Mycobacteriaceae</taxon>
        <taxon>Mycobacteroides</taxon>
    </lineage>
</organism>
<gene>
    <name evidence="1" type="ORF">CCUG60884_02327</name>
</gene>
<dbReference type="RefSeq" id="WP_134084830.1">
    <property type="nucleotide sequence ID" value="NZ_JAPDRC010000003.1"/>
</dbReference>
<dbReference type="InterPro" id="IPR010310">
    <property type="entry name" value="T7SS_ESAT-6-like"/>
</dbReference>
<accession>A0A4V3I0T6</accession>
<comment type="caution">
    <text evidence="1">The sequence shown here is derived from an EMBL/GenBank/DDBJ whole genome shotgun (WGS) entry which is preliminary data.</text>
</comment>
<dbReference type="EMBL" id="PECL01000008">
    <property type="protein sequence ID" value="TEA03477.1"/>
    <property type="molecule type" value="Genomic_DNA"/>
</dbReference>
<proteinExistence type="predicted"/>
<dbReference type="Proteomes" id="UP000294604">
    <property type="component" value="Unassembled WGS sequence"/>
</dbReference>
<evidence type="ECO:0008006" key="3">
    <source>
        <dbReference type="Google" id="ProtNLM"/>
    </source>
</evidence>
<protein>
    <recommendedName>
        <fullName evidence="3">Proteins of 100 residues with WXG</fullName>
    </recommendedName>
</protein>
<evidence type="ECO:0000313" key="1">
    <source>
        <dbReference type="EMBL" id="TEA03477.1"/>
    </source>
</evidence>
<dbReference type="Gene3D" id="1.10.287.1060">
    <property type="entry name" value="ESAT-6-like"/>
    <property type="match status" value="1"/>
</dbReference>
<sequence>MSSVSGSSGGHLHVDPAELQIHGDQLHIHAADLKDAHDAAHRALNDAQAGFGSGRAAKALSNRISEWEKETADHHAELTSHGENHKSSAVKFVNRDELNRAGIEQTGPGSAV</sequence>
<name>A0A4V3I0T6_9MYCO</name>